<dbReference type="PROSITE" id="PS51318">
    <property type="entry name" value="TAT"/>
    <property type="match status" value="1"/>
</dbReference>
<dbReference type="InterPro" id="IPR012341">
    <property type="entry name" value="6hp_glycosidase-like_sf"/>
</dbReference>
<accession>A0AAE3GL22</accession>
<sequence>MAGFSSRRDFVRSTGAVVGGAVLGLGIGVVPPAVAAPDPHWRGASRDWAVALAESTMARFPNASDLGDWEYAHGLYMDGQYRVYRRTGDRRYLRYIRAWVDGIVADDGTIDYPLDSLDAVRSGTVLLVLHAETGLDKYRLAADNIRRALDGYPRTGDGAFTHDSADRRHQLWADGAFMVLPFLIGYGHRFGQAGAVDDEVSRQLLTYHRHLASDTGLLHHAYDETGRASWADPVTHRSAEFWGRAVGWYAMTCVDVLDLLPASHPDHPRVVGVLRDLVAALARYQDPATGRWFQVVDKGHLADNWTETSASTMYTYAIAKAVRRGYVSGRYQQVARRGYRGVLDRVSVGPDGLTNLADICVGTGVGDLAHYLARPRRTNDIHGLGAFLLMCEELA</sequence>
<dbReference type="SUPFAM" id="SSF48208">
    <property type="entry name" value="Six-hairpin glycosidases"/>
    <property type="match status" value="1"/>
</dbReference>
<keyword evidence="1 2" id="KW-0378">Hydrolase</keyword>
<dbReference type="PANTHER" id="PTHR33886:SF8">
    <property type="entry name" value="UNSATURATED RHAMNOGALACTURONAN HYDROLASE (EUROFUNG)"/>
    <property type="match status" value="1"/>
</dbReference>
<organism evidence="2 3">
    <name type="scientific">Goodfellowiella coeruleoviolacea</name>
    <dbReference type="NCBI Taxonomy" id="334858"/>
    <lineage>
        <taxon>Bacteria</taxon>
        <taxon>Bacillati</taxon>
        <taxon>Actinomycetota</taxon>
        <taxon>Actinomycetes</taxon>
        <taxon>Pseudonocardiales</taxon>
        <taxon>Pseudonocardiaceae</taxon>
        <taxon>Goodfellowiella</taxon>
    </lineage>
</organism>
<reference evidence="2" key="1">
    <citation type="submission" date="2022-06" db="EMBL/GenBank/DDBJ databases">
        <title>Genomic Encyclopedia of Archaeal and Bacterial Type Strains, Phase II (KMG-II): from individual species to whole genera.</title>
        <authorList>
            <person name="Goeker M."/>
        </authorList>
    </citation>
    <scope>NUCLEOTIDE SEQUENCE</scope>
    <source>
        <strain evidence="2">DSM 43935</strain>
    </source>
</reference>
<dbReference type="RefSeq" id="WP_253778232.1">
    <property type="nucleotide sequence ID" value="NZ_JAMTCK010000018.1"/>
</dbReference>
<dbReference type="InterPro" id="IPR052043">
    <property type="entry name" value="PolySaccharide_Degr_Enz"/>
</dbReference>
<keyword evidence="3" id="KW-1185">Reference proteome</keyword>
<dbReference type="Proteomes" id="UP001206128">
    <property type="component" value="Unassembled WGS sequence"/>
</dbReference>
<dbReference type="Gene3D" id="1.50.10.10">
    <property type="match status" value="1"/>
</dbReference>
<evidence type="ECO:0000256" key="1">
    <source>
        <dbReference type="ARBA" id="ARBA00022801"/>
    </source>
</evidence>
<dbReference type="EMBL" id="JAMTCK010000018">
    <property type="protein sequence ID" value="MCP2169452.1"/>
    <property type="molecule type" value="Genomic_DNA"/>
</dbReference>
<dbReference type="InterPro" id="IPR006311">
    <property type="entry name" value="TAT_signal"/>
</dbReference>
<dbReference type="Pfam" id="PF07470">
    <property type="entry name" value="Glyco_hydro_88"/>
    <property type="match status" value="1"/>
</dbReference>
<gene>
    <name evidence="2" type="ORF">LX83_006337</name>
</gene>
<dbReference type="InterPro" id="IPR019546">
    <property type="entry name" value="TAT_signal_bac_arc"/>
</dbReference>
<dbReference type="InterPro" id="IPR010905">
    <property type="entry name" value="Glyco_hydro_88"/>
</dbReference>
<dbReference type="PANTHER" id="PTHR33886">
    <property type="entry name" value="UNSATURATED RHAMNOGALACTURONAN HYDROLASE (EUROFUNG)"/>
    <property type="match status" value="1"/>
</dbReference>
<dbReference type="GO" id="GO:0016787">
    <property type="term" value="F:hydrolase activity"/>
    <property type="evidence" value="ECO:0007669"/>
    <property type="project" value="UniProtKB-KW"/>
</dbReference>
<evidence type="ECO:0000313" key="2">
    <source>
        <dbReference type="EMBL" id="MCP2169452.1"/>
    </source>
</evidence>
<dbReference type="NCBIfam" id="TIGR01409">
    <property type="entry name" value="TAT_signal_seq"/>
    <property type="match status" value="1"/>
</dbReference>
<protein>
    <submittedName>
        <fullName evidence="2">Unsaturated rhamnogalacturonyl hydrolase</fullName>
    </submittedName>
</protein>
<dbReference type="AlphaFoldDB" id="A0AAE3GL22"/>
<dbReference type="InterPro" id="IPR008928">
    <property type="entry name" value="6-hairpin_glycosidase_sf"/>
</dbReference>
<name>A0AAE3GL22_9PSEU</name>
<comment type="caution">
    <text evidence="2">The sequence shown here is derived from an EMBL/GenBank/DDBJ whole genome shotgun (WGS) entry which is preliminary data.</text>
</comment>
<dbReference type="GO" id="GO:0005975">
    <property type="term" value="P:carbohydrate metabolic process"/>
    <property type="evidence" value="ECO:0007669"/>
    <property type="project" value="InterPro"/>
</dbReference>
<proteinExistence type="predicted"/>
<evidence type="ECO:0000313" key="3">
    <source>
        <dbReference type="Proteomes" id="UP001206128"/>
    </source>
</evidence>